<name>A0A8T2UPI0_CERRI</name>
<dbReference type="Proteomes" id="UP000825935">
    <property type="component" value="Chromosome 5"/>
</dbReference>
<reference evidence="1" key="1">
    <citation type="submission" date="2021-08" db="EMBL/GenBank/DDBJ databases">
        <title>WGS assembly of Ceratopteris richardii.</title>
        <authorList>
            <person name="Marchant D.B."/>
            <person name="Chen G."/>
            <person name="Jenkins J."/>
            <person name="Shu S."/>
            <person name="Leebens-Mack J."/>
            <person name="Grimwood J."/>
            <person name="Schmutz J."/>
            <person name="Soltis P."/>
            <person name="Soltis D."/>
            <person name="Chen Z.-H."/>
        </authorList>
    </citation>
    <scope>NUCLEOTIDE SEQUENCE</scope>
    <source>
        <strain evidence="1">Whitten #5841</strain>
        <tissue evidence="1">Leaf</tissue>
    </source>
</reference>
<evidence type="ECO:0000313" key="1">
    <source>
        <dbReference type="EMBL" id="KAH7436678.1"/>
    </source>
</evidence>
<gene>
    <name evidence="1" type="ORF">KP509_05G030700</name>
</gene>
<evidence type="ECO:0000313" key="2">
    <source>
        <dbReference type="Proteomes" id="UP000825935"/>
    </source>
</evidence>
<dbReference type="AlphaFoldDB" id="A0A8T2UPI0"/>
<protein>
    <submittedName>
        <fullName evidence="1">Uncharacterized protein</fullName>
    </submittedName>
</protein>
<dbReference type="EMBL" id="CM035410">
    <property type="protein sequence ID" value="KAH7436678.1"/>
    <property type="molecule type" value="Genomic_DNA"/>
</dbReference>
<organism evidence="1 2">
    <name type="scientific">Ceratopteris richardii</name>
    <name type="common">Triangle waterfern</name>
    <dbReference type="NCBI Taxonomy" id="49495"/>
    <lineage>
        <taxon>Eukaryota</taxon>
        <taxon>Viridiplantae</taxon>
        <taxon>Streptophyta</taxon>
        <taxon>Embryophyta</taxon>
        <taxon>Tracheophyta</taxon>
        <taxon>Polypodiopsida</taxon>
        <taxon>Polypodiidae</taxon>
        <taxon>Polypodiales</taxon>
        <taxon>Pteridineae</taxon>
        <taxon>Pteridaceae</taxon>
        <taxon>Parkerioideae</taxon>
        <taxon>Ceratopteris</taxon>
    </lineage>
</organism>
<proteinExistence type="predicted"/>
<accession>A0A8T2UPI0</accession>
<sequence>MERDSSISLSLSYLFYLRYRCIRESLSLFALALVVGHHHYCFFATRGIRASRILYTRLLSLPEIINISSSHVIFSIVDLPLLLFFIVSAEAPEEAKPLCDSQKQATIIKEKKLMAAQPHLVPTCAEMDMSANNLSSITLLCAELSNIEFGLERCTIGRLTTYLSGCHQACECQIPSFTFRSYTDLHFSQHYELFIQERICSTASTSLSLSYLRGKSEVTHFTCYWRSTLMLHCGIAWSNKSCGHCGCELHMLCWKIYMLRSLEVKEQPSEE</sequence>
<comment type="caution">
    <text evidence="1">The sequence shown here is derived from an EMBL/GenBank/DDBJ whole genome shotgun (WGS) entry which is preliminary data.</text>
</comment>
<keyword evidence="2" id="KW-1185">Reference proteome</keyword>